<evidence type="ECO:0000259" key="1">
    <source>
        <dbReference type="Pfam" id="PF13229"/>
    </source>
</evidence>
<dbReference type="Gramene" id="GBG84999">
    <property type="protein sequence ID" value="GBG84999"/>
    <property type="gene ID" value="CBR_g39463"/>
</dbReference>
<evidence type="ECO:0000313" key="2">
    <source>
        <dbReference type="EMBL" id="GBG84999.1"/>
    </source>
</evidence>
<organism evidence="2 3">
    <name type="scientific">Chara braunii</name>
    <name type="common">Braun's stonewort</name>
    <dbReference type="NCBI Taxonomy" id="69332"/>
    <lineage>
        <taxon>Eukaryota</taxon>
        <taxon>Viridiplantae</taxon>
        <taxon>Streptophyta</taxon>
        <taxon>Charophyceae</taxon>
        <taxon>Charales</taxon>
        <taxon>Characeae</taxon>
        <taxon>Chara</taxon>
    </lineage>
</organism>
<dbReference type="EMBL" id="BFEA01000500">
    <property type="protein sequence ID" value="GBG84999.1"/>
    <property type="molecule type" value="Genomic_DNA"/>
</dbReference>
<feature type="domain" description="Right handed beta helix" evidence="1">
    <location>
        <begin position="79"/>
        <end position="243"/>
    </location>
</feature>
<gene>
    <name evidence="2" type="ORF">CBR_g39463</name>
</gene>
<sequence length="289" mass="30151">MAAAAPTTPEARLRAAVTKRGTTVLRLTSDLRLTADLPAVTCPSLTVTGNCRTVRGRSRRCKIDGSERFPGFLAMSVNLTLSNLEVTGFASKSGKDNTFVRSVSGAITIRNCLFTKNSGGVIDVTGGDGLKVEGSSFVRNEGGVIEVAYSTMEANDVLFQANTGGTAVGLIRTGLICRRCVFENNTAKTQAAAVAVGSAGGIRFSRCRFIGNTVTEVGGRGGAVTVGGSYGQFCHCQFERNTIKVAGGTTRIEHVYINGLVEFCGKVPSTGMNGDAGDLQVNCKDCPSA</sequence>
<dbReference type="AlphaFoldDB" id="A0A388LRW9"/>
<dbReference type="SUPFAM" id="SSF51126">
    <property type="entry name" value="Pectin lyase-like"/>
    <property type="match status" value="1"/>
</dbReference>
<accession>A0A388LRW9</accession>
<evidence type="ECO:0000313" key="3">
    <source>
        <dbReference type="Proteomes" id="UP000265515"/>
    </source>
</evidence>
<name>A0A388LRW9_CHABU</name>
<dbReference type="InterPro" id="IPR039448">
    <property type="entry name" value="Beta_helix"/>
</dbReference>
<reference evidence="2 3" key="1">
    <citation type="journal article" date="2018" name="Cell">
        <title>The Chara Genome: Secondary Complexity and Implications for Plant Terrestrialization.</title>
        <authorList>
            <person name="Nishiyama T."/>
            <person name="Sakayama H."/>
            <person name="Vries J.D."/>
            <person name="Buschmann H."/>
            <person name="Saint-Marcoux D."/>
            <person name="Ullrich K.K."/>
            <person name="Haas F.B."/>
            <person name="Vanderstraeten L."/>
            <person name="Becker D."/>
            <person name="Lang D."/>
            <person name="Vosolsobe S."/>
            <person name="Rombauts S."/>
            <person name="Wilhelmsson P.K.I."/>
            <person name="Janitza P."/>
            <person name="Kern R."/>
            <person name="Heyl A."/>
            <person name="Rumpler F."/>
            <person name="Villalobos L.I.A.C."/>
            <person name="Clay J.M."/>
            <person name="Skokan R."/>
            <person name="Toyoda A."/>
            <person name="Suzuki Y."/>
            <person name="Kagoshima H."/>
            <person name="Schijlen E."/>
            <person name="Tajeshwar N."/>
            <person name="Catarino B."/>
            <person name="Hetherington A.J."/>
            <person name="Saltykova A."/>
            <person name="Bonnot C."/>
            <person name="Breuninger H."/>
            <person name="Symeonidi A."/>
            <person name="Radhakrishnan G.V."/>
            <person name="Van Nieuwerburgh F."/>
            <person name="Deforce D."/>
            <person name="Chang C."/>
            <person name="Karol K.G."/>
            <person name="Hedrich R."/>
            <person name="Ulvskov P."/>
            <person name="Glockner G."/>
            <person name="Delwiche C.F."/>
            <person name="Petrasek J."/>
            <person name="Van de Peer Y."/>
            <person name="Friml J."/>
            <person name="Beilby M."/>
            <person name="Dolan L."/>
            <person name="Kohara Y."/>
            <person name="Sugano S."/>
            <person name="Fujiyama A."/>
            <person name="Delaux P.-M."/>
            <person name="Quint M."/>
            <person name="TheiBen G."/>
            <person name="Hagemann M."/>
            <person name="Harholt J."/>
            <person name="Dunand C."/>
            <person name="Zachgo S."/>
            <person name="Langdale J."/>
            <person name="Maumus F."/>
            <person name="Straeten D.V.D."/>
            <person name="Gould S.B."/>
            <person name="Rensing S.A."/>
        </authorList>
    </citation>
    <scope>NUCLEOTIDE SEQUENCE [LARGE SCALE GENOMIC DNA]</scope>
    <source>
        <strain evidence="2 3">S276</strain>
    </source>
</reference>
<dbReference type="InterPro" id="IPR006626">
    <property type="entry name" value="PbH1"/>
</dbReference>
<dbReference type="InterPro" id="IPR012334">
    <property type="entry name" value="Pectin_lyas_fold"/>
</dbReference>
<keyword evidence="3" id="KW-1185">Reference proteome</keyword>
<dbReference type="Proteomes" id="UP000265515">
    <property type="component" value="Unassembled WGS sequence"/>
</dbReference>
<dbReference type="SMART" id="SM00710">
    <property type="entry name" value="PbH1"/>
    <property type="match status" value="3"/>
</dbReference>
<dbReference type="Pfam" id="PF13229">
    <property type="entry name" value="Beta_helix"/>
    <property type="match status" value="1"/>
</dbReference>
<dbReference type="InterPro" id="IPR011050">
    <property type="entry name" value="Pectin_lyase_fold/virulence"/>
</dbReference>
<dbReference type="Gene3D" id="2.160.20.10">
    <property type="entry name" value="Single-stranded right-handed beta-helix, Pectin lyase-like"/>
    <property type="match status" value="1"/>
</dbReference>
<comment type="caution">
    <text evidence="2">The sequence shown here is derived from an EMBL/GenBank/DDBJ whole genome shotgun (WGS) entry which is preliminary data.</text>
</comment>
<protein>
    <recommendedName>
        <fullName evidence="1">Right handed beta helix domain-containing protein</fullName>
    </recommendedName>
</protein>
<proteinExistence type="predicted"/>